<sequence>MGRNHDVAHKSDASSFAGFPIRGFFCKRGGHPFNDFALKDDLLQENGLCWVADVGPERSESRDGGASKRAKLDPDEIAVDPKESEDRNRALAASIEAELFRLFGGVNKKYKEKGRSLLFNLKDPSNPELRERVISGEITPQRLCSMSAEELASKELTEWRIAKAEEFAHMVVLPDSDVDLRRVVKKTHKGEFQVEVERDDSGSVEVAIGANSLPLVLQEERVNQRAIQNRSAIRNQMKLMALELSSNLTTLPHDMQDLIVDVKGAENLPPIVSLDEFMEALDSEPPFENLSGGAEQHHRQMMGEPAAQMHRCNSQSHARRRPLDASASQPDEIEAKAKDADAEDDPAVGTSKADAENPTPTLASNGGHLWEGVIQLNISSLVTVLAVFRSGEKVSTKDWPTFVEVKGRVRVEAFEKFLRDLPLSKSRAMMVVDLRWKEGSPEGLYVCPPGGKTAQMLGEHAAAVAEPAEAAAPAEGGLVGVVVWRRALVESPRLLSSSHHHHHQKHSSSSKRSSLSRKQQQRPPPVASPASPRRAQPKAQGGGRRRGPPAGVRPRRRRRGEEDDLPEFDFRRGSLPAAAAPRPAYHMRELIHKYGQGEGAAAVAGRVQLTPARPWEDDDDDDIPEWRPQTVRPHPPQQAFLPHLTNQRQQQQQFIVPPPPEHPQFLPRAAAQPGGWGPYGGRPMDGKALQRETSGVRWTGDTMYLGAGACDRLFYPSDVPIPLYQVSP</sequence>
<dbReference type="GO" id="GO:0005634">
    <property type="term" value="C:nucleus"/>
    <property type="evidence" value="ECO:0007669"/>
    <property type="project" value="TreeGrafter"/>
</dbReference>
<feature type="compositionally biased region" description="Low complexity" evidence="1">
    <location>
        <begin position="528"/>
        <end position="539"/>
    </location>
</feature>
<organism evidence="3">
    <name type="scientific">Spirodela intermedia</name>
    <name type="common">Intermediate duckweed</name>
    <dbReference type="NCBI Taxonomy" id="51605"/>
    <lineage>
        <taxon>Eukaryota</taxon>
        <taxon>Viridiplantae</taxon>
        <taxon>Streptophyta</taxon>
        <taxon>Embryophyta</taxon>
        <taxon>Tracheophyta</taxon>
        <taxon>Spermatophyta</taxon>
        <taxon>Magnoliopsida</taxon>
        <taxon>Liliopsida</taxon>
        <taxon>Araceae</taxon>
        <taxon>Lemnoideae</taxon>
        <taxon>Spirodela</taxon>
    </lineage>
</organism>
<dbReference type="InterPro" id="IPR012921">
    <property type="entry name" value="SPOC_C"/>
</dbReference>
<dbReference type="AlphaFoldDB" id="A0A7I8JRF7"/>
<feature type="region of interest" description="Disordered" evidence="1">
    <location>
        <begin position="494"/>
        <end position="575"/>
    </location>
</feature>
<dbReference type="SMART" id="SM00510">
    <property type="entry name" value="TFS2M"/>
    <property type="match status" value="1"/>
</dbReference>
<dbReference type="GO" id="GO:0006351">
    <property type="term" value="P:DNA-templated transcription"/>
    <property type="evidence" value="ECO:0007669"/>
    <property type="project" value="InterPro"/>
</dbReference>
<proteinExistence type="predicted"/>
<dbReference type="EMBL" id="CACRZD030000017">
    <property type="protein sequence ID" value="CAA6672709.1"/>
    <property type="molecule type" value="Genomic_DNA"/>
</dbReference>
<evidence type="ECO:0000259" key="2">
    <source>
        <dbReference type="PROSITE" id="PS51321"/>
    </source>
</evidence>
<accession>A0A7I8JRF7</accession>
<dbReference type="Proteomes" id="UP001189122">
    <property type="component" value="Unassembled WGS sequence"/>
</dbReference>
<dbReference type="Pfam" id="PF07500">
    <property type="entry name" value="TFIIS_M"/>
    <property type="match status" value="1"/>
</dbReference>
<dbReference type="Pfam" id="PF07744">
    <property type="entry name" value="SPOC"/>
    <property type="match status" value="1"/>
</dbReference>
<feature type="domain" description="TFIIS central" evidence="2">
    <location>
        <begin position="68"/>
        <end position="179"/>
    </location>
</feature>
<name>A0A7I8JRF7_SPIIN</name>
<dbReference type="PROSITE" id="PS51321">
    <property type="entry name" value="TFIIS_CENTRAL"/>
    <property type="match status" value="1"/>
</dbReference>
<evidence type="ECO:0000313" key="3">
    <source>
        <dbReference type="EMBL" id="CAA2633635.1"/>
    </source>
</evidence>
<evidence type="ECO:0000256" key="1">
    <source>
        <dbReference type="SAM" id="MobiDB-lite"/>
    </source>
</evidence>
<evidence type="ECO:0000313" key="4">
    <source>
        <dbReference type="Proteomes" id="UP001189122"/>
    </source>
</evidence>
<gene>
    <name evidence="3" type="ORF">SI7747_17019125</name>
</gene>
<protein>
    <recommendedName>
        <fullName evidence="2">TFIIS central domain-containing protein</fullName>
    </recommendedName>
</protein>
<dbReference type="InterPro" id="IPR036575">
    <property type="entry name" value="TFIIS_cen_dom_sf"/>
</dbReference>
<dbReference type="PANTHER" id="PTHR11477:SF20">
    <property type="entry name" value="SPOC DOMAIN _ TRANSCRIPTION ELONGATION FACTOR S-II PROTEIN"/>
    <property type="match status" value="1"/>
</dbReference>
<feature type="compositionally biased region" description="Basic residues" evidence="1">
    <location>
        <begin position="543"/>
        <end position="558"/>
    </location>
</feature>
<reference evidence="3 4" key="1">
    <citation type="submission" date="2019-12" db="EMBL/GenBank/DDBJ databases">
        <authorList>
            <person name="Scholz U."/>
            <person name="Mascher M."/>
            <person name="Fiebig A."/>
        </authorList>
    </citation>
    <scope>NUCLEOTIDE SEQUENCE</scope>
</reference>
<feature type="compositionally biased region" description="Basic residues" evidence="1">
    <location>
        <begin position="498"/>
        <end position="509"/>
    </location>
</feature>
<dbReference type="Gene3D" id="1.10.472.30">
    <property type="entry name" value="Transcription elongation factor S-II, central domain"/>
    <property type="match status" value="1"/>
</dbReference>
<feature type="region of interest" description="Disordered" evidence="1">
    <location>
        <begin position="57"/>
        <end position="85"/>
    </location>
</feature>
<dbReference type="PANTHER" id="PTHR11477">
    <property type="entry name" value="TRANSCRIPTION FACTOR S-II ZINC FINGER DOMAIN-CONTAINING PROTEIN"/>
    <property type="match status" value="1"/>
</dbReference>
<keyword evidence="4" id="KW-1185">Reference proteome</keyword>
<dbReference type="InterPro" id="IPR003618">
    <property type="entry name" value="TFIIS_cen_dom"/>
</dbReference>
<dbReference type="SUPFAM" id="SSF46942">
    <property type="entry name" value="Elongation factor TFIIS domain 2"/>
    <property type="match status" value="1"/>
</dbReference>
<dbReference type="EMBL" id="LR743604">
    <property type="protein sequence ID" value="CAA2633635.1"/>
    <property type="molecule type" value="Genomic_DNA"/>
</dbReference>
<feature type="region of interest" description="Disordered" evidence="1">
    <location>
        <begin position="283"/>
        <end position="362"/>
    </location>
</feature>